<evidence type="ECO:0000256" key="2">
    <source>
        <dbReference type="ARBA" id="ARBA00022771"/>
    </source>
</evidence>
<dbReference type="EMBL" id="JAKMXF010000030">
    <property type="protein sequence ID" value="KAI6660659.1"/>
    <property type="molecule type" value="Genomic_DNA"/>
</dbReference>
<name>A0AAV7KHP6_9METZ</name>
<dbReference type="InterPro" id="IPR010666">
    <property type="entry name" value="Znf_GRF"/>
</dbReference>
<evidence type="ECO:0000256" key="4">
    <source>
        <dbReference type="PROSITE-ProRule" id="PRU01343"/>
    </source>
</evidence>
<dbReference type="GO" id="GO:0008270">
    <property type="term" value="F:zinc ion binding"/>
    <property type="evidence" value="ECO:0007669"/>
    <property type="project" value="UniProtKB-KW"/>
</dbReference>
<keyword evidence="8" id="KW-1185">Reference proteome</keyword>
<feature type="region of interest" description="Disordered" evidence="5">
    <location>
        <begin position="164"/>
        <end position="207"/>
    </location>
</feature>
<keyword evidence="3" id="KW-0862">Zinc</keyword>
<evidence type="ECO:0000313" key="8">
    <source>
        <dbReference type="Proteomes" id="UP001165289"/>
    </source>
</evidence>
<evidence type="ECO:0000259" key="6">
    <source>
        <dbReference type="PROSITE" id="PS51999"/>
    </source>
</evidence>
<evidence type="ECO:0000256" key="3">
    <source>
        <dbReference type="ARBA" id="ARBA00022833"/>
    </source>
</evidence>
<keyword evidence="1" id="KW-0479">Metal-binding</keyword>
<evidence type="ECO:0000256" key="5">
    <source>
        <dbReference type="SAM" id="MobiDB-lite"/>
    </source>
</evidence>
<keyword evidence="2 4" id="KW-0863">Zinc-finger</keyword>
<feature type="compositionally biased region" description="Low complexity" evidence="5">
    <location>
        <begin position="166"/>
        <end position="179"/>
    </location>
</feature>
<dbReference type="AlphaFoldDB" id="A0AAV7KHP6"/>
<reference evidence="7 8" key="1">
    <citation type="journal article" date="2023" name="BMC Biol.">
        <title>The compact genome of the sponge Oopsacas minuta (Hexactinellida) is lacking key metazoan core genes.</title>
        <authorList>
            <person name="Santini S."/>
            <person name="Schenkelaars Q."/>
            <person name="Jourda C."/>
            <person name="Duchesne M."/>
            <person name="Belahbib H."/>
            <person name="Rocher C."/>
            <person name="Selva M."/>
            <person name="Riesgo A."/>
            <person name="Vervoort M."/>
            <person name="Leys S.P."/>
            <person name="Kodjabachian L."/>
            <person name="Le Bivic A."/>
            <person name="Borchiellini C."/>
            <person name="Claverie J.M."/>
            <person name="Renard E."/>
        </authorList>
    </citation>
    <scope>NUCLEOTIDE SEQUENCE [LARGE SCALE GENOMIC DNA]</scope>
    <source>
        <strain evidence="7">SPO-2</strain>
    </source>
</reference>
<dbReference type="Proteomes" id="UP001165289">
    <property type="component" value="Unassembled WGS sequence"/>
</dbReference>
<proteinExistence type="predicted"/>
<dbReference type="PROSITE" id="PS51999">
    <property type="entry name" value="ZF_GRF"/>
    <property type="match status" value="1"/>
</dbReference>
<accession>A0AAV7KHP6</accession>
<protein>
    <recommendedName>
        <fullName evidence="6">GRF-type domain-containing protein</fullName>
    </recommendedName>
</protein>
<organism evidence="7 8">
    <name type="scientific">Oopsacas minuta</name>
    <dbReference type="NCBI Taxonomy" id="111878"/>
    <lineage>
        <taxon>Eukaryota</taxon>
        <taxon>Metazoa</taxon>
        <taxon>Porifera</taxon>
        <taxon>Hexactinellida</taxon>
        <taxon>Hexasterophora</taxon>
        <taxon>Lyssacinosida</taxon>
        <taxon>Leucopsacidae</taxon>
        <taxon>Oopsacas</taxon>
    </lineage>
</organism>
<evidence type="ECO:0000313" key="7">
    <source>
        <dbReference type="EMBL" id="KAI6660659.1"/>
    </source>
</evidence>
<feature type="domain" description="GRF-type" evidence="6">
    <location>
        <begin position="25"/>
        <end position="74"/>
    </location>
</feature>
<sequence>MAEQDFEYENFKQLHSSQSMSDKKCRCGDPLRRWRVLKDSPNRGRVFLQCQGAWPQDPSGLSAFCLDWHWEDELDPVPDVFSFREEYLLHPDARAYFYSQDYMKRNRIKILDLTGSDVSERGNIGIVRAMVHRGKRYSCHTQTEITLMDGLDEIIDFSLRLTPQESPKASPLSSRSSARYTNRTDSGDEEISVTDYGGDSQTEDQLD</sequence>
<comment type="caution">
    <text evidence="7">The sequence shown here is derived from an EMBL/GenBank/DDBJ whole genome shotgun (WGS) entry which is preliminary data.</text>
</comment>
<gene>
    <name evidence="7" type="ORF">LOD99_10339</name>
</gene>
<evidence type="ECO:0000256" key="1">
    <source>
        <dbReference type="ARBA" id="ARBA00022723"/>
    </source>
</evidence>